<dbReference type="SUPFAM" id="SSF53756">
    <property type="entry name" value="UDP-Glycosyltransferase/glycogen phosphorylase"/>
    <property type="match status" value="1"/>
</dbReference>
<evidence type="ECO:0000313" key="3">
    <source>
        <dbReference type="Proteomes" id="UP000198851"/>
    </source>
</evidence>
<evidence type="ECO:0000313" key="2">
    <source>
        <dbReference type="EMBL" id="SFL04264.1"/>
    </source>
</evidence>
<dbReference type="Gene3D" id="3.40.50.12580">
    <property type="match status" value="1"/>
</dbReference>
<accession>A0A1I4EEQ4</accession>
<dbReference type="AlphaFoldDB" id="A0A1I4EEQ4"/>
<feature type="coiled-coil region" evidence="1">
    <location>
        <begin position="200"/>
        <end position="227"/>
    </location>
</feature>
<protein>
    <recommendedName>
        <fullName evidence="4">Capsular polysaccharide biosynthesis protein</fullName>
    </recommendedName>
</protein>
<proteinExistence type="predicted"/>
<keyword evidence="3" id="KW-1185">Reference proteome</keyword>
<evidence type="ECO:0000256" key="1">
    <source>
        <dbReference type="SAM" id="Coils"/>
    </source>
</evidence>
<keyword evidence="1" id="KW-0175">Coiled coil</keyword>
<dbReference type="RefSeq" id="WP_244503606.1">
    <property type="nucleotide sequence ID" value="NZ_FOSZ01000004.1"/>
</dbReference>
<dbReference type="EMBL" id="FOSZ01000004">
    <property type="protein sequence ID" value="SFL04264.1"/>
    <property type="molecule type" value="Genomic_DNA"/>
</dbReference>
<dbReference type="Proteomes" id="UP000198851">
    <property type="component" value="Unassembled WGS sequence"/>
</dbReference>
<evidence type="ECO:0008006" key="4">
    <source>
        <dbReference type="Google" id="ProtNLM"/>
    </source>
</evidence>
<gene>
    <name evidence="2" type="ORF">SAMN04488036_104245</name>
</gene>
<dbReference type="STRING" id="1280847.SAMN04488036_104245"/>
<organism evidence="2 3">
    <name type="scientific">Shimia haliotis</name>
    <dbReference type="NCBI Taxonomy" id="1280847"/>
    <lineage>
        <taxon>Bacteria</taxon>
        <taxon>Pseudomonadati</taxon>
        <taxon>Pseudomonadota</taxon>
        <taxon>Alphaproteobacteria</taxon>
        <taxon>Rhodobacterales</taxon>
        <taxon>Roseobacteraceae</taxon>
    </lineage>
</organism>
<name>A0A1I4EEQ4_9RHOB</name>
<reference evidence="3" key="1">
    <citation type="submission" date="2016-10" db="EMBL/GenBank/DDBJ databases">
        <authorList>
            <person name="Varghese N."/>
            <person name="Submissions S."/>
        </authorList>
    </citation>
    <scope>NUCLEOTIDE SEQUENCE [LARGE SCALE GENOMIC DNA]</scope>
    <source>
        <strain evidence="3">DSM 28453</strain>
    </source>
</reference>
<dbReference type="InterPro" id="IPR043148">
    <property type="entry name" value="TagF_C"/>
</dbReference>
<sequence length="321" mass="37221">MRVRQGRVLPVRQLALSVAGMSSQNKVRFYLPEGLRQSVEAGEHNFLNKVADVLRAAEFEVLFEAPQMADPRRSGYSLFHMERPFQRDSVTVRRNYYYPFWQIERTNERWHWDVANARFDPEGIDPEEATRFYRFWQKRLYEAPLQNVGHDGFAYVPLQGKLLEKRSFQHCSPVEMIGHTLAQEPNRKVIAALHPKESYSEEEFAVLERLEAEYSQLELRMGDMEELLARCDYVVTQNSSVAFAGFFFGKPCVLFGLIDFHHIAANVELLGVAEAFTSARASAPDYALYVWWFLQKMSINAGRPEAETRIRARFQALGWPV</sequence>